<dbReference type="Proteomes" id="UP000199493">
    <property type="component" value="Unassembled WGS sequence"/>
</dbReference>
<accession>A0A1H8HQ81</accession>
<dbReference type="RefSeq" id="WP_089675208.1">
    <property type="nucleotide sequence ID" value="NZ_FODB01000016.1"/>
</dbReference>
<keyword evidence="1" id="KW-0472">Membrane</keyword>
<name>A0A1H8HQ81_9GAMM</name>
<evidence type="ECO:0000256" key="1">
    <source>
        <dbReference type="SAM" id="Phobius"/>
    </source>
</evidence>
<gene>
    <name evidence="2" type="ORF">SAMN04490369_101645</name>
</gene>
<keyword evidence="1" id="KW-0812">Transmembrane</keyword>
<evidence type="ECO:0000313" key="2">
    <source>
        <dbReference type="EMBL" id="SEN58430.1"/>
    </source>
</evidence>
<protein>
    <recommendedName>
        <fullName evidence="4">Transmembrane protein</fullName>
    </recommendedName>
</protein>
<evidence type="ECO:0008006" key="4">
    <source>
        <dbReference type="Google" id="ProtNLM"/>
    </source>
</evidence>
<organism evidence="2 3">
    <name type="scientific">Vreelandella aquamarina</name>
    <dbReference type="NCBI Taxonomy" id="77097"/>
    <lineage>
        <taxon>Bacteria</taxon>
        <taxon>Pseudomonadati</taxon>
        <taxon>Pseudomonadota</taxon>
        <taxon>Gammaproteobacteria</taxon>
        <taxon>Oceanospirillales</taxon>
        <taxon>Halomonadaceae</taxon>
        <taxon>Vreelandella</taxon>
    </lineage>
</organism>
<dbReference type="STRING" id="77097.SAMN04490369_101645"/>
<dbReference type="AlphaFoldDB" id="A0A1H8HQ81"/>
<keyword evidence="1" id="KW-1133">Transmembrane helix</keyword>
<dbReference type="EMBL" id="FODB01000016">
    <property type="protein sequence ID" value="SEN58430.1"/>
    <property type="molecule type" value="Genomic_DNA"/>
</dbReference>
<proteinExistence type="predicted"/>
<evidence type="ECO:0000313" key="3">
    <source>
        <dbReference type="Proteomes" id="UP000199493"/>
    </source>
</evidence>
<reference evidence="2 3" key="1">
    <citation type="submission" date="2016-10" db="EMBL/GenBank/DDBJ databases">
        <authorList>
            <person name="de Groot N.N."/>
        </authorList>
    </citation>
    <scope>NUCLEOTIDE SEQUENCE [LARGE SCALE GENOMIC DNA]</scope>
    <source>
        <strain evidence="2 3">558</strain>
    </source>
</reference>
<sequence>MHHRRPVRYARLKVVLLFAIFAAPIVTAWGMVTWNVGIPQGHTAHGKVTIDVPPLEDWPLMASITASEQWTLVLDCGANCVQQQDELWRLHRALGREATRLKRLRVGGDDATLPGEAVTVWQSVPSWSIAHSVWLFDPMGRPALAFTQEAATAEILDDIRHLFKVNSI</sequence>
<feature type="transmembrane region" description="Helical" evidence="1">
    <location>
        <begin position="12"/>
        <end position="32"/>
    </location>
</feature>